<dbReference type="Gene3D" id="2.40.160.20">
    <property type="match status" value="1"/>
</dbReference>
<dbReference type="InterPro" id="IPR011250">
    <property type="entry name" value="OMP/PagP_B-barrel"/>
</dbReference>
<sequence length="212" mass="24137">MKFNLSLFFLVFFSLCLNAQTDSEKFLIQEGSWIMGGYVNASGNRSESQSSESRSFAFSIRPEAGYFISDNLALGMLTGYSYAYDKSVRTSSYSEYNGHVFLIAPYLKKYLPISRSFALNFTGSLEYSRQWSSNESETCINCTERTVNSYSAAIQPGLSYQLSNRFLLNARLGILQYSHRDINQDDRPDGSNDYFNFTLNLSSIYFGLSYLF</sequence>
<evidence type="ECO:0000256" key="1">
    <source>
        <dbReference type="ARBA" id="ARBA00022729"/>
    </source>
</evidence>
<dbReference type="AlphaFoldDB" id="A0A9X2KZ28"/>
<dbReference type="Proteomes" id="UP001155280">
    <property type="component" value="Unassembled WGS sequence"/>
</dbReference>
<evidence type="ECO:0000313" key="5">
    <source>
        <dbReference type="Proteomes" id="UP001155280"/>
    </source>
</evidence>
<dbReference type="RefSeq" id="WP_241552674.1">
    <property type="nucleotide sequence ID" value="NZ_JANCNS010000003.1"/>
</dbReference>
<keyword evidence="5" id="KW-1185">Reference proteome</keyword>
<evidence type="ECO:0000256" key="2">
    <source>
        <dbReference type="SAM" id="SignalP"/>
    </source>
</evidence>
<protein>
    <submittedName>
        <fullName evidence="4">Porin family protein</fullName>
    </submittedName>
</protein>
<comment type="caution">
    <text evidence="4">The sequence shown here is derived from an EMBL/GenBank/DDBJ whole genome shotgun (WGS) entry which is preliminary data.</text>
</comment>
<evidence type="ECO:0000259" key="3">
    <source>
        <dbReference type="Pfam" id="PF13505"/>
    </source>
</evidence>
<proteinExistence type="predicted"/>
<gene>
    <name evidence="4" type="ORF">MKO06_13885</name>
</gene>
<reference evidence="4" key="1">
    <citation type="submission" date="2022-07" db="EMBL/GenBank/DDBJ databases">
        <title>Gramela sediminis sp. nov., isolated from deep-sea sediment of the Indian Ocean.</title>
        <authorList>
            <person name="Shi H."/>
        </authorList>
    </citation>
    <scope>NUCLEOTIDE SEQUENCE</scope>
    <source>
        <strain evidence="4">GC03-9</strain>
    </source>
</reference>
<dbReference type="SUPFAM" id="SSF56925">
    <property type="entry name" value="OMPA-like"/>
    <property type="match status" value="1"/>
</dbReference>
<evidence type="ECO:0000313" key="4">
    <source>
        <dbReference type="EMBL" id="MCP9201003.1"/>
    </source>
</evidence>
<accession>A0A9X2KZ28</accession>
<feature type="signal peptide" evidence="2">
    <location>
        <begin position="1"/>
        <end position="19"/>
    </location>
</feature>
<feature type="chain" id="PRO_5040992095" evidence="2">
    <location>
        <begin position="20"/>
        <end position="212"/>
    </location>
</feature>
<feature type="domain" description="Outer membrane protein beta-barrel" evidence="3">
    <location>
        <begin position="9"/>
        <end position="210"/>
    </location>
</feature>
<dbReference type="InterPro" id="IPR027385">
    <property type="entry name" value="Beta-barrel_OMP"/>
</dbReference>
<dbReference type="Pfam" id="PF13505">
    <property type="entry name" value="OMP_b-brl"/>
    <property type="match status" value="1"/>
</dbReference>
<organism evidence="4 5">
    <name type="scientific">Christiangramia oceanisediminis</name>
    <dbReference type="NCBI Taxonomy" id="2920386"/>
    <lineage>
        <taxon>Bacteria</taxon>
        <taxon>Pseudomonadati</taxon>
        <taxon>Bacteroidota</taxon>
        <taxon>Flavobacteriia</taxon>
        <taxon>Flavobacteriales</taxon>
        <taxon>Flavobacteriaceae</taxon>
        <taxon>Christiangramia</taxon>
    </lineage>
</organism>
<keyword evidence="1 2" id="KW-0732">Signal</keyword>
<name>A0A9X2KZ28_9FLAO</name>
<dbReference type="EMBL" id="JANCNS010000003">
    <property type="protein sequence ID" value="MCP9201003.1"/>
    <property type="molecule type" value="Genomic_DNA"/>
</dbReference>